<sequence length="67" mass="7795">MESDVYRDCKRAVINHLRSSVSYFYLRGPLTGHNVKPIIQRQIPLFYKQIINQSKRSLPGGDINAYQ</sequence>
<accession>A0ABY2ZD17</accession>
<name>A0ABY2ZD17_9GAMM</name>
<organism evidence="1 2">
    <name type="scientific">Pantoea anthophila</name>
    <dbReference type="NCBI Taxonomy" id="470931"/>
    <lineage>
        <taxon>Bacteria</taxon>
        <taxon>Pseudomonadati</taxon>
        <taxon>Pseudomonadota</taxon>
        <taxon>Gammaproteobacteria</taxon>
        <taxon>Enterobacterales</taxon>
        <taxon>Erwiniaceae</taxon>
        <taxon>Pantoea</taxon>
    </lineage>
</organism>
<evidence type="ECO:0000313" key="2">
    <source>
        <dbReference type="Proteomes" id="UP000316142"/>
    </source>
</evidence>
<reference evidence="1 2" key="1">
    <citation type="submission" date="2019-06" db="EMBL/GenBank/DDBJ databases">
        <title>Taxogenomics and systematics of the genus Pantoea.</title>
        <authorList>
            <person name="Tambong J.T."/>
        </authorList>
    </citation>
    <scope>NUCLEOTIDE SEQUENCE [LARGE SCALE GENOMIC DNA]</scope>
    <source>
        <strain evidence="1 2">LMG 2558</strain>
    </source>
</reference>
<evidence type="ECO:0000313" key="1">
    <source>
        <dbReference type="EMBL" id="TPV28398.1"/>
    </source>
</evidence>
<protein>
    <submittedName>
        <fullName evidence="1">Uncharacterized protein</fullName>
    </submittedName>
</protein>
<dbReference type="EMBL" id="VHIZ01000038">
    <property type="protein sequence ID" value="TPV28398.1"/>
    <property type="molecule type" value="Genomic_DNA"/>
</dbReference>
<proteinExistence type="predicted"/>
<dbReference type="RefSeq" id="WP_140923874.1">
    <property type="nucleotide sequence ID" value="NZ_VHIZ01000038.1"/>
</dbReference>
<dbReference type="Proteomes" id="UP000316142">
    <property type="component" value="Unassembled WGS sequence"/>
</dbReference>
<keyword evidence="2" id="KW-1185">Reference proteome</keyword>
<comment type="caution">
    <text evidence="1">The sequence shown here is derived from an EMBL/GenBank/DDBJ whole genome shotgun (WGS) entry which is preliminary data.</text>
</comment>
<gene>
    <name evidence="1" type="ORF">FJW00_09670</name>
</gene>